<dbReference type="EMBL" id="GGEC01003771">
    <property type="protein sequence ID" value="MBW84254.1"/>
    <property type="molecule type" value="Transcribed_RNA"/>
</dbReference>
<proteinExistence type="predicted"/>
<accession>A0A2P2ISR3</accession>
<protein>
    <submittedName>
        <fullName evidence="1">Uncharacterized protein</fullName>
    </submittedName>
</protein>
<sequence length="32" mass="3703">MLSPFLPFSRSAKTSKFILRVSCYCMFPARDC</sequence>
<evidence type="ECO:0000313" key="1">
    <source>
        <dbReference type="EMBL" id="MBW84254.1"/>
    </source>
</evidence>
<dbReference type="AlphaFoldDB" id="A0A2P2ISR3"/>
<organism evidence="1">
    <name type="scientific">Rhizophora mucronata</name>
    <name type="common">Asiatic mangrove</name>
    <dbReference type="NCBI Taxonomy" id="61149"/>
    <lineage>
        <taxon>Eukaryota</taxon>
        <taxon>Viridiplantae</taxon>
        <taxon>Streptophyta</taxon>
        <taxon>Embryophyta</taxon>
        <taxon>Tracheophyta</taxon>
        <taxon>Spermatophyta</taxon>
        <taxon>Magnoliopsida</taxon>
        <taxon>eudicotyledons</taxon>
        <taxon>Gunneridae</taxon>
        <taxon>Pentapetalae</taxon>
        <taxon>rosids</taxon>
        <taxon>fabids</taxon>
        <taxon>Malpighiales</taxon>
        <taxon>Rhizophoraceae</taxon>
        <taxon>Rhizophora</taxon>
    </lineage>
</organism>
<name>A0A2P2ISR3_RHIMU</name>
<reference evidence="1" key="1">
    <citation type="submission" date="2018-02" db="EMBL/GenBank/DDBJ databases">
        <title>Rhizophora mucronata_Transcriptome.</title>
        <authorList>
            <person name="Meera S.P."/>
            <person name="Sreeshan A."/>
            <person name="Augustine A."/>
        </authorList>
    </citation>
    <scope>NUCLEOTIDE SEQUENCE</scope>
    <source>
        <tissue evidence="1">Leaf</tissue>
    </source>
</reference>